<dbReference type="InterPro" id="IPR035994">
    <property type="entry name" value="Nucleoside_phosphorylase_sf"/>
</dbReference>
<dbReference type="eggNOG" id="KOG4177">
    <property type="taxonomic scope" value="Eukaryota"/>
</dbReference>
<protein>
    <recommendedName>
        <fullName evidence="3">Nucleoside phosphorylase domain-containing protein</fullName>
    </recommendedName>
</protein>
<dbReference type="PANTHER" id="PTHR46082">
    <property type="entry name" value="ATP/GTP-BINDING PROTEIN-RELATED"/>
    <property type="match status" value="1"/>
</dbReference>
<dbReference type="OMA" id="CAITMEY"/>
<dbReference type="STRING" id="660122.C7YNB3"/>
<dbReference type="InParanoid" id="C7YNB3"/>
<sequence>MPGPGDYTVGWICAVETEYVAARAFLDEIHPGPSSISRHDNNAYTLGKIGNHNVVMAVAPDGEYGITSAAAVGRNMLHSFPNIRIGLMVGIGGGVPGTKNDIGLGDIVPPALLRTAINYLKAVYQTEGHGLEQSILCALSLKPRLQAKYGRPSPASDRLFRSDYVHPTDT</sequence>
<reference evidence="1 2" key="1">
    <citation type="journal article" date="2009" name="PLoS Genet.">
        <title>The genome of Nectria haematococca: contribution of supernumerary chromosomes to gene expansion.</title>
        <authorList>
            <person name="Coleman J.J."/>
            <person name="Rounsley S.D."/>
            <person name="Rodriguez-Carres M."/>
            <person name="Kuo A."/>
            <person name="Wasmann C.C."/>
            <person name="Grimwood J."/>
            <person name="Schmutz J."/>
            <person name="Taga M."/>
            <person name="White G.J."/>
            <person name="Zhou S."/>
            <person name="Schwartz D.C."/>
            <person name="Freitag M."/>
            <person name="Ma L.J."/>
            <person name="Danchin E.G."/>
            <person name="Henrissat B."/>
            <person name="Coutinho P.M."/>
            <person name="Nelson D.R."/>
            <person name="Straney D."/>
            <person name="Napoli C.A."/>
            <person name="Barker B.M."/>
            <person name="Gribskov M."/>
            <person name="Rep M."/>
            <person name="Kroken S."/>
            <person name="Molnar I."/>
            <person name="Rensing C."/>
            <person name="Kennell J.C."/>
            <person name="Zamora J."/>
            <person name="Farman M.L."/>
            <person name="Selker E.U."/>
            <person name="Salamov A."/>
            <person name="Shapiro H."/>
            <person name="Pangilinan J."/>
            <person name="Lindquist E."/>
            <person name="Lamers C."/>
            <person name="Grigoriev I.V."/>
            <person name="Geiser D.M."/>
            <person name="Covert S.F."/>
            <person name="Temporini E."/>
            <person name="Vanetten H.D."/>
        </authorList>
    </citation>
    <scope>NUCLEOTIDE SEQUENCE [LARGE SCALE GENOMIC DNA]</scope>
    <source>
        <strain evidence="2">ATCC MYA-4622 / CBS 123669 / FGSC 9596 / NRRL 45880 / 77-13-4</strain>
    </source>
</reference>
<accession>C7YNB3</accession>
<dbReference type="VEuPathDB" id="FungiDB:NECHADRAFT_67685"/>
<dbReference type="Proteomes" id="UP000005206">
    <property type="component" value="Chromosome 3"/>
</dbReference>
<dbReference type="Gene3D" id="3.40.50.1580">
    <property type="entry name" value="Nucleoside phosphorylase domain"/>
    <property type="match status" value="1"/>
</dbReference>
<dbReference type="SUPFAM" id="SSF53167">
    <property type="entry name" value="Purine and uridine phosphorylases"/>
    <property type="match status" value="1"/>
</dbReference>
<dbReference type="KEGG" id="nhe:NECHADRAFT_67685"/>
<proteinExistence type="predicted"/>
<dbReference type="EMBL" id="GG698897">
    <property type="protein sequence ID" value="EEU47591.1"/>
    <property type="molecule type" value="Genomic_DNA"/>
</dbReference>
<evidence type="ECO:0008006" key="3">
    <source>
        <dbReference type="Google" id="ProtNLM"/>
    </source>
</evidence>
<organism evidence="1 2">
    <name type="scientific">Fusarium vanettenii (strain ATCC MYA-4622 / CBS 123669 / FGSC 9596 / NRRL 45880 / 77-13-4)</name>
    <name type="common">Fusarium solani subsp. pisi</name>
    <dbReference type="NCBI Taxonomy" id="660122"/>
    <lineage>
        <taxon>Eukaryota</taxon>
        <taxon>Fungi</taxon>
        <taxon>Dikarya</taxon>
        <taxon>Ascomycota</taxon>
        <taxon>Pezizomycotina</taxon>
        <taxon>Sordariomycetes</taxon>
        <taxon>Hypocreomycetidae</taxon>
        <taxon>Hypocreales</taxon>
        <taxon>Nectriaceae</taxon>
        <taxon>Fusarium</taxon>
        <taxon>Fusarium solani species complex</taxon>
        <taxon>Fusarium vanettenii</taxon>
    </lineage>
</organism>
<dbReference type="HOGENOM" id="CLU_000288_34_22_1"/>
<evidence type="ECO:0000313" key="2">
    <source>
        <dbReference type="Proteomes" id="UP000005206"/>
    </source>
</evidence>
<dbReference type="GO" id="GO:0003824">
    <property type="term" value="F:catalytic activity"/>
    <property type="evidence" value="ECO:0007669"/>
    <property type="project" value="InterPro"/>
</dbReference>
<dbReference type="PANTHER" id="PTHR46082:SF11">
    <property type="entry name" value="AAA+ ATPASE DOMAIN-CONTAINING PROTEIN-RELATED"/>
    <property type="match status" value="1"/>
</dbReference>
<name>C7YNB3_FUSV7</name>
<dbReference type="GO" id="GO:0009116">
    <property type="term" value="P:nucleoside metabolic process"/>
    <property type="evidence" value="ECO:0007669"/>
    <property type="project" value="InterPro"/>
</dbReference>
<dbReference type="RefSeq" id="XP_003053304.1">
    <property type="nucleotide sequence ID" value="XM_003053258.1"/>
</dbReference>
<dbReference type="AlphaFoldDB" id="C7YNB3"/>
<evidence type="ECO:0000313" key="1">
    <source>
        <dbReference type="EMBL" id="EEU47591.1"/>
    </source>
</evidence>
<gene>
    <name evidence="1" type="ORF">NECHADRAFT_67685</name>
</gene>
<dbReference type="OrthoDB" id="1577640at2759"/>
<dbReference type="InterPro" id="IPR053137">
    <property type="entry name" value="NLR-like"/>
</dbReference>
<keyword evidence="2" id="KW-1185">Reference proteome</keyword>
<dbReference type="GeneID" id="9671341"/>